<dbReference type="Gene3D" id="1.10.1040.10">
    <property type="entry name" value="N-(1-d-carboxylethyl)-l-norvaline Dehydrogenase, domain 2"/>
    <property type="match status" value="1"/>
</dbReference>
<protein>
    <submittedName>
        <fullName evidence="6">2-hydroxy-3-oxopropionate reductase</fullName>
    </submittedName>
</protein>
<dbReference type="AlphaFoldDB" id="A0A1V3NUC4"/>
<dbReference type="SUPFAM" id="SSF51735">
    <property type="entry name" value="NAD(P)-binding Rossmann-fold domains"/>
    <property type="match status" value="1"/>
</dbReference>
<organism evidence="6 7">
    <name type="scientific">Thioalkalivibrio denitrificans</name>
    <dbReference type="NCBI Taxonomy" id="108003"/>
    <lineage>
        <taxon>Bacteria</taxon>
        <taxon>Pseudomonadati</taxon>
        <taxon>Pseudomonadota</taxon>
        <taxon>Gammaproteobacteria</taxon>
        <taxon>Chromatiales</taxon>
        <taxon>Ectothiorhodospiraceae</taxon>
        <taxon>Thioalkalivibrio</taxon>
    </lineage>
</organism>
<dbReference type="InterPro" id="IPR029154">
    <property type="entry name" value="HIBADH-like_NADP-bd"/>
</dbReference>
<keyword evidence="1" id="KW-0560">Oxidoreductase</keyword>
<comment type="caution">
    <text evidence="6">The sequence shown here is derived from an EMBL/GenBank/DDBJ whole genome shotgun (WGS) entry which is preliminary data.</text>
</comment>
<dbReference type="InterPro" id="IPR013328">
    <property type="entry name" value="6PGD_dom2"/>
</dbReference>
<accession>A0A1V3NUC4</accession>
<dbReference type="PANTHER" id="PTHR43060:SF15">
    <property type="entry name" value="3-HYDROXYISOBUTYRATE DEHYDROGENASE-LIKE 1, MITOCHONDRIAL-RELATED"/>
    <property type="match status" value="1"/>
</dbReference>
<dbReference type="GO" id="GO:0050661">
    <property type="term" value="F:NADP binding"/>
    <property type="evidence" value="ECO:0007669"/>
    <property type="project" value="InterPro"/>
</dbReference>
<dbReference type="PANTHER" id="PTHR43060">
    <property type="entry name" value="3-HYDROXYISOBUTYRATE DEHYDROGENASE-LIKE 1, MITOCHONDRIAL-RELATED"/>
    <property type="match status" value="1"/>
</dbReference>
<reference evidence="6 7" key="1">
    <citation type="submission" date="2017-02" db="EMBL/GenBank/DDBJ databases">
        <title>Genomic diversity within the haloalkaliphilic genus Thioalkalivibrio.</title>
        <authorList>
            <person name="Ahn A.-C."/>
            <person name="Meier-Kolthoff J."/>
            <person name="Overmars L."/>
            <person name="Richter M."/>
            <person name="Woyke T."/>
            <person name="Sorokin D.Y."/>
            <person name="Muyzer G."/>
        </authorList>
    </citation>
    <scope>NUCLEOTIDE SEQUENCE [LARGE SCALE GENOMIC DNA]</scope>
    <source>
        <strain evidence="6 7">ALJD</strain>
    </source>
</reference>
<evidence type="ECO:0000256" key="1">
    <source>
        <dbReference type="ARBA" id="ARBA00023002"/>
    </source>
</evidence>
<dbReference type="PIRSF" id="PIRSF000103">
    <property type="entry name" value="HIBADH"/>
    <property type="match status" value="1"/>
</dbReference>
<evidence type="ECO:0000259" key="5">
    <source>
        <dbReference type="Pfam" id="PF14833"/>
    </source>
</evidence>
<sequence length="291" mass="30445">MRFGYIGLGIMGRPMTLNLLRAGFSGTVWARRAERMEPLVAEGAQRSASPAELAASVDVVFVNVSDTPDVEEVLFGAHGVIQGAKPGLVVVDHSTISPTATMRMADRLAEKGVDMLDAPVSGGEQGAISGTLTIMVGGKAPVLDKVRPLLEAEGKTITHVGDHGAGQMAKACNQLIIAQTMMGIAEAFTMAEAAGVDPARVREALMGGFAYSKVLEVHAERMLNRVYKPGFKARLHKKDMAIALQTAADLGLPVPGTALATQLINAAVGQGRGEEDSAVVAEVQRLLAPKA</sequence>
<dbReference type="STRING" id="108003.B1C78_01165"/>
<dbReference type="GO" id="GO:0016491">
    <property type="term" value="F:oxidoreductase activity"/>
    <property type="evidence" value="ECO:0007669"/>
    <property type="project" value="UniProtKB-KW"/>
</dbReference>
<dbReference type="InterPro" id="IPR008927">
    <property type="entry name" value="6-PGluconate_DH-like_C_sf"/>
</dbReference>
<evidence type="ECO:0000256" key="2">
    <source>
        <dbReference type="ARBA" id="ARBA00023027"/>
    </source>
</evidence>
<dbReference type="Proteomes" id="UP000189462">
    <property type="component" value="Unassembled WGS sequence"/>
</dbReference>
<dbReference type="SUPFAM" id="SSF48179">
    <property type="entry name" value="6-phosphogluconate dehydrogenase C-terminal domain-like"/>
    <property type="match status" value="1"/>
</dbReference>
<dbReference type="Pfam" id="PF14833">
    <property type="entry name" value="NAD_binding_11"/>
    <property type="match status" value="1"/>
</dbReference>
<evidence type="ECO:0000256" key="3">
    <source>
        <dbReference type="PIRSR" id="PIRSR000103-1"/>
    </source>
</evidence>
<name>A0A1V3NUC4_9GAMM</name>
<evidence type="ECO:0000259" key="4">
    <source>
        <dbReference type="Pfam" id="PF03446"/>
    </source>
</evidence>
<proteinExistence type="predicted"/>
<gene>
    <name evidence="6" type="ORF">B1C78_01165</name>
</gene>
<dbReference type="GO" id="GO:0051287">
    <property type="term" value="F:NAD binding"/>
    <property type="evidence" value="ECO:0007669"/>
    <property type="project" value="InterPro"/>
</dbReference>
<feature type="domain" description="6-phosphogluconate dehydrogenase NADP-binding" evidence="4">
    <location>
        <begin position="3"/>
        <end position="161"/>
    </location>
</feature>
<dbReference type="EMBL" id="MVBK01000005">
    <property type="protein sequence ID" value="OOG28690.1"/>
    <property type="molecule type" value="Genomic_DNA"/>
</dbReference>
<dbReference type="InterPro" id="IPR006115">
    <property type="entry name" value="6PGDH_NADP-bd"/>
</dbReference>
<dbReference type="Gene3D" id="3.40.50.720">
    <property type="entry name" value="NAD(P)-binding Rossmann-like Domain"/>
    <property type="match status" value="1"/>
</dbReference>
<dbReference type="OrthoDB" id="9786703at2"/>
<evidence type="ECO:0000313" key="6">
    <source>
        <dbReference type="EMBL" id="OOG28690.1"/>
    </source>
</evidence>
<keyword evidence="7" id="KW-1185">Reference proteome</keyword>
<dbReference type="InterPro" id="IPR015815">
    <property type="entry name" value="HIBADH-related"/>
</dbReference>
<dbReference type="InterPro" id="IPR036291">
    <property type="entry name" value="NAD(P)-bd_dom_sf"/>
</dbReference>
<feature type="active site" evidence="3">
    <location>
        <position position="170"/>
    </location>
</feature>
<keyword evidence="2" id="KW-0520">NAD</keyword>
<evidence type="ECO:0000313" key="7">
    <source>
        <dbReference type="Proteomes" id="UP000189462"/>
    </source>
</evidence>
<feature type="domain" description="3-hydroxyisobutyrate dehydrogenase-like NAD-binding" evidence="5">
    <location>
        <begin position="164"/>
        <end position="280"/>
    </location>
</feature>
<dbReference type="Pfam" id="PF03446">
    <property type="entry name" value="NAD_binding_2"/>
    <property type="match status" value="1"/>
</dbReference>